<comment type="caution">
    <text evidence="3">The sequence shown here is derived from an EMBL/GenBank/DDBJ whole genome shotgun (WGS) entry which is preliminary data.</text>
</comment>
<feature type="domain" description="GOLD" evidence="2">
    <location>
        <begin position="87"/>
        <end position="171"/>
    </location>
</feature>
<dbReference type="GO" id="GO:0016020">
    <property type="term" value="C:membrane"/>
    <property type="evidence" value="ECO:0007669"/>
    <property type="project" value="UniProtKB-SubCell"/>
</dbReference>
<name>A0AAV4F905_9GAST</name>
<keyword evidence="1 3" id="KW-0812">Transmembrane</keyword>
<gene>
    <name evidence="3" type="ORF">ElyMa_003754300</name>
</gene>
<evidence type="ECO:0000313" key="3">
    <source>
        <dbReference type="EMBL" id="GFR69311.1"/>
    </source>
</evidence>
<dbReference type="Pfam" id="PF01105">
    <property type="entry name" value="EMP24_GP25L"/>
    <property type="match status" value="1"/>
</dbReference>
<evidence type="ECO:0000313" key="4">
    <source>
        <dbReference type="Proteomes" id="UP000762676"/>
    </source>
</evidence>
<organism evidence="3 4">
    <name type="scientific">Elysia marginata</name>
    <dbReference type="NCBI Taxonomy" id="1093978"/>
    <lineage>
        <taxon>Eukaryota</taxon>
        <taxon>Metazoa</taxon>
        <taxon>Spiralia</taxon>
        <taxon>Lophotrochozoa</taxon>
        <taxon>Mollusca</taxon>
        <taxon>Gastropoda</taxon>
        <taxon>Heterobranchia</taxon>
        <taxon>Euthyneura</taxon>
        <taxon>Panpulmonata</taxon>
        <taxon>Sacoglossa</taxon>
        <taxon>Placobranchoidea</taxon>
        <taxon>Plakobranchidae</taxon>
        <taxon>Elysia</taxon>
    </lineage>
</organism>
<evidence type="ECO:0000259" key="2">
    <source>
        <dbReference type="PROSITE" id="PS50866"/>
    </source>
</evidence>
<dbReference type="AlphaFoldDB" id="A0AAV4F905"/>
<protein>
    <submittedName>
        <fullName evidence="3">Transmembrane emp24 domain-containing protein 5-like</fullName>
    </submittedName>
</protein>
<keyword evidence="1 3" id="KW-0472">Membrane</keyword>
<dbReference type="Proteomes" id="UP000762676">
    <property type="component" value="Unassembled WGS sequence"/>
</dbReference>
<evidence type="ECO:0000256" key="1">
    <source>
        <dbReference type="RuleBase" id="RU003827"/>
    </source>
</evidence>
<proteinExistence type="inferred from homology"/>
<dbReference type="EMBL" id="BMAT01007700">
    <property type="protein sequence ID" value="GFR69311.1"/>
    <property type="molecule type" value="Genomic_DNA"/>
</dbReference>
<dbReference type="InterPro" id="IPR009038">
    <property type="entry name" value="GOLD_dom"/>
</dbReference>
<comment type="similarity">
    <text evidence="1">Belongs to the EMP24/GP25L family.</text>
</comment>
<comment type="subcellular location">
    <subcellularLocation>
        <location evidence="1">Membrane</location>
        <topology evidence="1">Single-pass type I membrane protein</topology>
    </subcellularLocation>
</comment>
<dbReference type="PROSITE" id="PS50866">
    <property type="entry name" value="GOLD"/>
    <property type="match status" value="1"/>
</dbReference>
<accession>A0AAV4F905</accession>
<reference evidence="3 4" key="1">
    <citation type="journal article" date="2021" name="Elife">
        <title>Chloroplast acquisition without the gene transfer in kleptoplastic sea slugs, Plakobranchus ocellatus.</title>
        <authorList>
            <person name="Maeda T."/>
            <person name="Takahashi S."/>
            <person name="Yoshida T."/>
            <person name="Shimamura S."/>
            <person name="Takaki Y."/>
            <person name="Nagai Y."/>
            <person name="Toyoda A."/>
            <person name="Suzuki Y."/>
            <person name="Arimoto A."/>
            <person name="Ishii H."/>
            <person name="Satoh N."/>
            <person name="Nishiyama T."/>
            <person name="Hasebe M."/>
            <person name="Maruyama T."/>
            <person name="Minagawa J."/>
            <person name="Obokata J."/>
            <person name="Shigenobu S."/>
        </authorList>
    </citation>
    <scope>NUCLEOTIDE SEQUENCE [LARGE SCALE GENOMIC DNA]</scope>
</reference>
<sequence>MANHFEIVTANIRNFGFQSTQSRQWNRSTRTSPGQCLVVCWCWAVLLALTTSVAGEIVLGEENEDFDFDGLPGVQHDFKVFVHAGMEECFFQRLVQGAQLHTRFEVLKGGNKQVDFYIRDGSGEVVQQVTGSEGFLTYENVTGGEHSLSFLPANPSPLVHFLDTTSTTNFI</sequence>
<keyword evidence="4" id="KW-1185">Reference proteome</keyword>